<protein>
    <submittedName>
        <fullName evidence="1">PAC2 family protein</fullName>
    </submittedName>
</protein>
<dbReference type="Gene3D" id="3.40.50.10900">
    <property type="entry name" value="PAC-like subunit"/>
    <property type="match status" value="1"/>
</dbReference>
<dbReference type="Pfam" id="PF09754">
    <property type="entry name" value="PAC2"/>
    <property type="match status" value="1"/>
</dbReference>
<dbReference type="Gene3D" id="1.10.287.100">
    <property type="match status" value="1"/>
</dbReference>
<dbReference type="InterPro" id="IPR008492">
    <property type="entry name" value="Rv2714-like"/>
</dbReference>
<dbReference type="Proteomes" id="UP001501237">
    <property type="component" value="Unassembled WGS sequence"/>
</dbReference>
<gene>
    <name evidence="1" type="ORF">GCM10010468_41800</name>
</gene>
<keyword evidence="2" id="KW-1185">Reference proteome</keyword>
<dbReference type="EMBL" id="BAAAUV010000009">
    <property type="protein sequence ID" value="GAA3218336.1"/>
    <property type="molecule type" value="Genomic_DNA"/>
</dbReference>
<dbReference type="PIRSF" id="PIRSF028754">
    <property type="entry name" value="UCP028754"/>
    <property type="match status" value="1"/>
</dbReference>
<dbReference type="SUPFAM" id="SSF159659">
    <property type="entry name" value="Cgl1923-like"/>
    <property type="match status" value="1"/>
</dbReference>
<name>A0ABP6QCU4_9ACTN</name>
<comment type="caution">
    <text evidence="1">The sequence shown here is derived from an EMBL/GenBank/DDBJ whole genome shotgun (WGS) entry which is preliminary data.</text>
</comment>
<accession>A0ABP6QCU4</accession>
<dbReference type="RefSeq" id="WP_344830830.1">
    <property type="nucleotide sequence ID" value="NZ_BAAAUV010000009.1"/>
</dbReference>
<dbReference type="InterPro" id="IPR019151">
    <property type="entry name" value="Proteasome_assmbl_chaperone_2"/>
</dbReference>
<dbReference type="InterPro" id="IPR038389">
    <property type="entry name" value="PSMG2_sf"/>
</dbReference>
<sequence length="299" mass="32785">MRPEDLYRLEAELPVLDRPVLLHSLDGFMDAGSAGRLVRDHILETLDHEVIASFDLDELIDYRARRPMMTYDGDHWEDYEKPSLDLHVVHDTVGQPFLLLEGPEPDRAWERFIAAVVSLIEKLDVGLSVGFHGIPMGVPHTRPIGLTAHGTKSELLSWPKSPFGRVQVPGSASALLEYRLGELGHDAIGFAIHVPHYLAQSTYPAAAVAALETLINATGLAIPGETLREAAAETDTEIASQVEGSDEVEKVVRALEQQYDAFAGADERESLLAQEADMPSADELAAQFEQFLAEQDGDS</sequence>
<reference evidence="2" key="1">
    <citation type="journal article" date="2019" name="Int. J. Syst. Evol. Microbiol.">
        <title>The Global Catalogue of Microorganisms (GCM) 10K type strain sequencing project: providing services to taxonomists for standard genome sequencing and annotation.</title>
        <authorList>
            <consortium name="The Broad Institute Genomics Platform"/>
            <consortium name="The Broad Institute Genome Sequencing Center for Infectious Disease"/>
            <person name="Wu L."/>
            <person name="Ma J."/>
        </authorList>
    </citation>
    <scope>NUCLEOTIDE SEQUENCE [LARGE SCALE GENOMIC DNA]</scope>
    <source>
        <strain evidence="2">JCM 9377</strain>
    </source>
</reference>
<organism evidence="1 2">
    <name type="scientific">Actinocorallia longicatena</name>
    <dbReference type="NCBI Taxonomy" id="111803"/>
    <lineage>
        <taxon>Bacteria</taxon>
        <taxon>Bacillati</taxon>
        <taxon>Actinomycetota</taxon>
        <taxon>Actinomycetes</taxon>
        <taxon>Streptosporangiales</taxon>
        <taxon>Thermomonosporaceae</taxon>
        <taxon>Actinocorallia</taxon>
    </lineage>
</organism>
<proteinExistence type="predicted"/>
<evidence type="ECO:0000313" key="1">
    <source>
        <dbReference type="EMBL" id="GAA3218336.1"/>
    </source>
</evidence>
<evidence type="ECO:0000313" key="2">
    <source>
        <dbReference type="Proteomes" id="UP001501237"/>
    </source>
</evidence>